<dbReference type="CDD" id="cd03791">
    <property type="entry name" value="GT5_Glycogen_synthase_DULL1-like"/>
    <property type="match status" value="1"/>
</dbReference>
<feature type="region of interest" description="Disordered" evidence="13">
    <location>
        <begin position="34"/>
        <end position="91"/>
    </location>
</feature>
<reference evidence="16 17" key="1">
    <citation type="journal article" date="2005" name="PLoS Biol.">
        <title>The genomes of Oryza sativa: a history of duplications.</title>
        <authorList>
            <person name="Yu J."/>
            <person name="Wang J."/>
            <person name="Lin W."/>
            <person name="Li S."/>
            <person name="Li H."/>
            <person name="Zhou J."/>
            <person name="Ni P."/>
            <person name="Dong W."/>
            <person name="Hu S."/>
            <person name="Zeng C."/>
            <person name="Zhang J."/>
            <person name="Zhang Y."/>
            <person name="Li R."/>
            <person name="Xu Z."/>
            <person name="Li S."/>
            <person name="Li X."/>
            <person name="Zheng H."/>
            <person name="Cong L."/>
            <person name="Lin L."/>
            <person name="Yin J."/>
            <person name="Geng J."/>
            <person name="Li G."/>
            <person name="Shi J."/>
            <person name="Liu J."/>
            <person name="Lv H."/>
            <person name="Li J."/>
            <person name="Wang J."/>
            <person name="Deng Y."/>
            <person name="Ran L."/>
            <person name="Shi X."/>
            <person name="Wang X."/>
            <person name="Wu Q."/>
            <person name="Li C."/>
            <person name="Ren X."/>
            <person name="Wang J."/>
            <person name="Wang X."/>
            <person name="Li D."/>
            <person name="Liu D."/>
            <person name="Zhang X."/>
            <person name="Ji Z."/>
            <person name="Zhao W."/>
            <person name="Sun Y."/>
            <person name="Zhang Z."/>
            <person name="Bao J."/>
            <person name="Han Y."/>
            <person name="Dong L."/>
            <person name="Ji J."/>
            <person name="Chen P."/>
            <person name="Wu S."/>
            <person name="Liu J."/>
            <person name="Xiao Y."/>
            <person name="Bu D."/>
            <person name="Tan J."/>
            <person name="Yang L."/>
            <person name="Ye C."/>
            <person name="Zhang J."/>
            <person name="Xu J."/>
            <person name="Zhou Y."/>
            <person name="Yu Y."/>
            <person name="Zhang B."/>
            <person name="Zhuang S."/>
            <person name="Wei H."/>
            <person name="Liu B."/>
            <person name="Lei M."/>
            <person name="Yu H."/>
            <person name="Li Y."/>
            <person name="Xu H."/>
            <person name="Wei S."/>
            <person name="He X."/>
            <person name="Fang L."/>
            <person name="Zhang Z."/>
            <person name="Zhang Y."/>
            <person name="Huang X."/>
            <person name="Su Z."/>
            <person name="Tong W."/>
            <person name="Li J."/>
            <person name="Tong Z."/>
            <person name="Li S."/>
            <person name="Ye J."/>
            <person name="Wang L."/>
            <person name="Fang L."/>
            <person name="Lei T."/>
            <person name="Chen C."/>
            <person name="Chen H."/>
            <person name="Xu Z."/>
            <person name="Li H."/>
            <person name="Huang H."/>
            <person name="Zhang F."/>
            <person name="Xu H."/>
            <person name="Li N."/>
            <person name="Zhao C."/>
            <person name="Li S."/>
            <person name="Dong L."/>
            <person name="Huang Y."/>
            <person name="Li L."/>
            <person name="Xi Y."/>
            <person name="Qi Q."/>
            <person name="Li W."/>
            <person name="Zhang B."/>
            <person name="Hu W."/>
            <person name="Zhang Y."/>
            <person name="Tian X."/>
            <person name="Jiao Y."/>
            <person name="Liang X."/>
            <person name="Jin J."/>
            <person name="Gao L."/>
            <person name="Zheng W."/>
            <person name="Hao B."/>
            <person name="Liu S."/>
            <person name="Wang W."/>
            <person name="Yuan L."/>
            <person name="Cao M."/>
            <person name="McDermott J."/>
            <person name="Samudrala R."/>
            <person name="Wang J."/>
            <person name="Wong G.K."/>
            <person name="Yang H."/>
        </authorList>
    </citation>
    <scope>NUCLEOTIDE SEQUENCE [LARGE SCALE GENOMIC DNA]</scope>
    <source>
        <strain evidence="17">cv. 93-11</strain>
    </source>
</reference>
<keyword evidence="6 11" id="KW-0328">Glycosyltransferase</keyword>
<evidence type="ECO:0000256" key="1">
    <source>
        <dbReference type="ARBA" id="ARBA00001478"/>
    </source>
</evidence>
<keyword evidence="8 11" id="KW-0750">Starch biosynthesis</keyword>
<dbReference type="OMA" id="WSHILLM"/>
<keyword evidence="12" id="KW-0175">Coiled coil</keyword>
<evidence type="ECO:0000256" key="2">
    <source>
        <dbReference type="ARBA" id="ARBA00004727"/>
    </source>
</evidence>
<dbReference type="HAMAP" id="MF_00484">
    <property type="entry name" value="Glycogen_synth"/>
    <property type="match status" value="1"/>
</dbReference>
<feature type="coiled-coil region" evidence="12">
    <location>
        <begin position="125"/>
        <end position="176"/>
    </location>
</feature>
<dbReference type="GO" id="GO:0009501">
    <property type="term" value="C:amyloplast"/>
    <property type="evidence" value="ECO:0007669"/>
    <property type="project" value="UniProtKB-SubCell"/>
</dbReference>
<dbReference type="STRING" id="39946.B8A8Q2"/>
<evidence type="ECO:0000313" key="17">
    <source>
        <dbReference type="Proteomes" id="UP000007015"/>
    </source>
</evidence>
<dbReference type="Pfam" id="PF08323">
    <property type="entry name" value="Glyco_transf_5"/>
    <property type="match status" value="2"/>
</dbReference>
<dbReference type="InterPro" id="IPR011835">
    <property type="entry name" value="GS/SS"/>
</dbReference>
<keyword evidence="9" id="KW-0809">Transit peptide</keyword>
<dbReference type="GO" id="GO:0009011">
    <property type="term" value="F:alpha-1,4-glucan glucosyltransferase (ADP-glucose donor) activity"/>
    <property type="evidence" value="ECO:0007669"/>
    <property type="project" value="UniProtKB-EC"/>
</dbReference>
<feature type="domain" description="Glycosyl transferase family 1" evidence="14">
    <location>
        <begin position="629"/>
        <end position="781"/>
    </location>
</feature>
<comment type="similarity">
    <text evidence="3 11">Belongs to the glycosyltransferase 1 family. Bacterial/plant glycogen synthase subfamily.</text>
</comment>
<comment type="subcellular location">
    <subcellularLocation>
        <location evidence="11">Plastid</location>
        <location evidence="11">Chloroplast</location>
    </subcellularLocation>
    <subcellularLocation>
        <location evidence="11">Plastid</location>
        <location evidence="11">Amyloplast</location>
    </subcellularLocation>
</comment>
<dbReference type="PANTHER" id="PTHR46083:SF2">
    <property type="entry name" value="STARCH SYNTHASE 4, CHLOROPLASTIC_AMYLOPLASTIC-RELATED"/>
    <property type="match status" value="1"/>
</dbReference>
<keyword evidence="4 11" id="KW-0150">Chloroplast</keyword>
<proteinExistence type="inferred from homology"/>
<organism evidence="16 17">
    <name type="scientific">Oryza sativa subsp. indica</name>
    <name type="common">Rice</name>
    <dbReference type="NCBI Taxonomy" id="39946"/>
    <lineage>
        <taxon>Eukaryota</taxon>
        <taxon>Viridiplantae</taxon>
        <taxon>Streptophyta</taxon>
        <taxon>Embryophyta</taxon>
        <taxon>Tracheophyta</taxon>
        <taxon>Spermatophyta</taxon>
        <taxon>Magnoliopsida</taxon>
        <taxon>Liliopsida</taxon>
        <taxon>Poales</taxon>
        <taxon>Poaceae</taxon>
        <taxon>BOP clade</taxon>
        <taxon>Oryzoideae</taxon>
        <taxon>Oryzeae</taxon>
        <taxon>Oryzinae</taxon>
        <taxon>Oryza</taxon>
        <taxon>Oryza sativa</taxon>
    </lineage>
</organism>
<comment type="catalytic activity">
    <reaction evidence="1">
        <text>[(1-&gt;4)-alpha-D-glucosyl](n) + ADP-alpha-D-glucose = [(1-&gt;4)-alpha-D-glucosyl](n+1) + ADP + H(+)</text>
        <dbReference type="Rhea" id="RHEA:18189"/>
        <dbReference type="Rhea" id="RHEA-COMP:9584"/>
        <dbReference type="Rhea" id="RHEA-COMP:9587"/>
        <dbReference type="ChEBI" id="CHEBI:15378"/>
        <dbReference type="ChEBI" id="CHEBI:15444"/>
        <dbReference type="ChEBI" id="CHEBI:57498"/>
        <dbReference type="ChEBI" id="CHEBI:456216"/>
        <dbReference type="EC" id="2.4.1.21"/>
    </reaction>
</comment>
<feature type="domain" description="Starch synthase catalytic" evidence="15">
    <location>
        <begin position="381"/>
        <end position="522"/>
    </location>
</feature>
<dbReference type="EMBL" id="CM000126">
    <property type="protein sequence ID" value="EEC71396.1"/>
    <property type="molecule type" value="Genomic_DNA"/>
</dbReference>
<keyword evidence="10 11" id="KW-0035">Amyloplast</keyword>
<feature type="compositionally biased region" description="Polar residues" evidence="13">
    <location>
        <begin position="55"/>
        <end position="78"/>
    </location>
</feature>
<keyword evidence="7" id="KW-0808">Transferase</keyword>
<dbReference type="GO" id="GO:0019252">
    <property type="term" value="P:starch biosynthetic process"/>
    <property type="evidence" value="ECO:0007669"/>
    <property type="project" value="UniProtKB-UniRule"/>
</dbReference>
<dbReference type="GO" id="GO:0004373">
    <property type="term" value="F:alpha-1,4-glucan glucosyltransferase (UDP-glucose donor) activity"/>
    <property type="evidence" value="ECO:0007669"/>
    <property type="project" value="InterPro"/>
</dbReference>
<dbReference type="Pfam" id="PF00534">
    <property type="entry name" value="Glycos_transf_1"/>
    <property type="match status" value="1"/>
</dbReference>
<dbReference type="GO" id="GO:0009507">
    <property type="term" value="C:chloroplast"/>
    <property type="evidence" value="ECO:0007669"/>
    <property type="project" value="UniProtKB-SubCell"/>
</dbReference>
<dbReference type="Proteomes" id="UP000007015">
    <property type="component" value="Chromosome 1"/>
</dbReference>
<dbReference type="UniPathway" id="UPA00152"/>
<evidence type="ECO:0000256" key="4">
    <source>
        <dbReference type="ARBA" id="ARBA00022528"/>
    </source>
</evidence>
<keyword evidence="5" id="KW-0934">Plastid</keyword>
<dbReference type="InterPro" id="IPR001296">
    <property type="entry name" value="Glyco_trans_1"/>
</dbReference>
<evidence type="ECO:0000256" key="8">
    <source>
        <dbReference type="ARBA" id="ARBA00022922"/>
    </source>
</evidence>
<accession>B8A8Q2</accession>
<dbReference type="Gramene" id="BGIOSGA000900-TA">
    <property type="protein sequence ID" value="BGIOSGA000900-PA"/>
    <property type="gene ID" value="BGIOSGA000900"/>
</dbReference>
<gene>
    <name evidence="16" type="ORF">OsI_03547</name>
</gene>
<dbReference type="Gene3D" id="3.40.50.2000">
    <property type="entry name" value="Glycogen Phosphorylase B"/>
    <property type="match status" value="2"/>
</dbReference>
<sequence length="830" mass="93616">MAACGAAAAEYSALLSLSCGPITRRRFAVSCRARPPGNLSAQQKKKRGKNIAPKQRSSNELLLTTEENGQLPSTSLRTSMERPQKSTSNIPGDHLEKFTKEILIESALSGGNPAHLCESPLFMELTVLKEENMLLKADAQFLKAKIVEFAETEEFLFKLEKERSLLDATVRELEARFLVAQTDIWKVVPLQYDVWMEKVENLQHMLGCLKNHVEKYAALLDQHDDLHDKIDELEASLKEGKTSEFSPYVVELLQQKLKAAKSRHQAGHQETNTHIQVYQQLTEEFQDNLGKLIEESGRLEHSANSMPSEFWSHILLMIDGWFLERKIPNTDARMLREMAWKRDDRICEAYFACKGAKESDVMETFLKLTLSGNSQCSSGLHIVHIAAEMAPVAKVGGLADVVAGLGKALQTKGHLVEIVLPKYDCMQLDQITNLKVLDVVIQSYFDGNLFSNNVWTGTVEGLPVYFIEPQHPSKFFWRAQYYGEHDDFKRYSYFSRAALELLYQSGKKIDIIHCHDWQTAFVLDRPDRMQDNAHGRINVAKGGIVYSNIVTTVSPTYALEVRSEGGRGLQDTLKMHSRKFVGILNGIDTGTWNPSTDRFLAVQYSATDLQGKAANKAFLRKQLGLYSEDASQPLVACITRLVPQKGLHLIRHAIYKTAELGGQFVLLGSSPVPHIQREFEGVADQFQKNNNIRLILKYDEALSHCIYAASDMFIIPSMFEPCGLTQMIAMRYGSVPIVRQTGGLCDSVFDFDDETIPVELRNGFTFARTDEQDLSSCLERAFSYYSRKPMVWKQLVQKDMQIDFSWDSPASQYENLYQSAVAQARGAAQT</sequence>
<name>B8A8Q2_ORYSI</name>
<evidence type="ECO:0000259" key="14">
    <source>
        <dbReference type="Pfam" id="PF00534"/>
    </source>
</evidence>
<dbReference type="PANTHER" id="PTHR46083">
    <property type="match status" value="1"/>
</dbReference>
<evidence type="ECO:0000256" key="13">
    <source>
        <dbReference type="SAM" id="MobiDB-lite"/>
    </source>
</evidence>
<dbReference type="InterPro" id="IPR013534">
    <property type="entry name" value="Starch_synth_cat_dom"/>
</dbReference>
<dbReference type="SUPFAM" id="SSF53756">
    <property type="entry name" value="UDP-Glycosyltransferase/glycogen phosphorylase"/>
    <property type="match status" value="1"/>
</dbReference>
<evidence type="ECO:0000313" key="16">
    <source>
        <dbReference type="EMBL" id="EEC71396.1"/>
    </source>
</evidence>
<evidence type="ECO:0000256" key="3">
    <source>
        <dbReference type="ARBA" id="ARBA00010281"/>
    </source>
</evidence>
<evidence type="ECO:0000256" key="11">
    <source>
        <dbReference type="RuleBase" id="RU361232"/>
    </source>
</evidence>
<evidence type="ECO:0000256" key="5">
    <source>
        <dbReference type="ARBA" id="ARBA00022640"/>
    </source>
</evidence>
<dbReference type="NCBIfam" id="TIGR02095">
    <property type="entry name" value="glgA"/>
    <property type="match status" value="1"/>
</dbReference>
<evidence type="ECO:0000256" key="6">
    <source>
        <dbReference type="ARBA" id="ARBA00022676"/>
    </source>
</evidence>
<protein>
    <recommendedName>
        <fullName evidence="11">Starch synthase, chloroplastic/amyloplastic</fullName>
        <ecNumber evidence="11">2.4.1.-</ecNumber>
    </recommendedName>
</protein>
<evidence type="ECO:0000259" key="15">
    <source>
        <dbReference type="Pfam" id="PF08323"/>
    </source>
</evidence>
<dbReference type="EC" id="2.4.1.-" evidence="11"/>
<evidence type="ECO:0000256" key="10">
    <source>
        <dbReference type="ARBA" id="ARBA00023234"/>
    </source>
</evidence>
<feature type="domain" description="Starch synthase catalytic" evidence="15">
    <location>
        <begin position="533"/>
        <end position="574"/>
    </location>
</feature>
<dbReference type="HOGENOM" id="CLU_007243_0_0_1"/>
<comment type="pathway">
    <text evidence="2 11">Glycan biosynthesis; starch biosynthesis.</text>
</comment>
<evidence type="ECO:0000256" key="7">
    <source>
        <dbReference type="ARBA" id="ARBA00022679"/>
    </source>
</evidence>
<keyword evidence="17" id="KW-1185">Reference proteome</keyword>
<dbReference type="AlphaFoldDB" id="B8A8Q2"/>
<evidence type="ECO:0000256" key="12">
    <source>
        <dbReference type="SAM" id="Coils"/>
    </source>
</evidence>
<evidence type="ECO:0000256" key="9">
    <source>
        <dbReference type="ARBA" id="ARBA00022946"/>
    </source>
</evidence>